<dbReference type="Proteomes" id="UP000604825">
    <property type="component" value="Unassembled WGS sequence"/>
</dbReference>
<feature type="domain" description="MHD" evidence="1">
    <location>
        <begin position="61"/>
        <end position="314"/>
    </location>
</feature>
<protein>
    <recommendedName>
        <fullName evidence="1">MHD domain-containing protein</fullName>
    </recommendedName>
</protein>
<dbReference type="Gene3D" id="2.60.40.1170">
    <property type="entry name" value="Mu homology domain, subdomain B"/>
    <property type="match status" value="3"/>
</dbReference>
<reference evidence="2" key="1">
    <citation type="submission" date="2020-10" db="EMBL/GenBank/DDBJ databases">
        <authorList>
            <person name="Han B."/>
            <person name="Lu T."/>
            <person name="Zhao Q."/>
            <person name="Huang X."/>
            <person name="Zhao Y."/>
        </authorList>
    </citation>
    <scope>NUCLEOTIDE SEQUENCE</scope>
</reference>
<dbReference type="EMBL" id="CAJGYO010000007">
    <property type="protein sequence ID" value="CAD6248311.1"/>
    <property type="molecule type" value="Genomic_DNA"/>
</dbReference>
<evidence type="ECO:0000313" key="2">
    <source>
        <dbReference type="EMBL" id="CAD6248311.1"/>
    </source>
</evidence>
<name>A0A811PY94_9POAL</name>
<accession>A0A811PY94</accession>
<evidence type="ECO:0000259" key="1">
    <source>
        <dbReference type="PROSITE" id="PS51072"/>
    </source>
</evidence>
<dbReference type="PROSITE" id="PS51072">
    <property type="entry name" value="MHD"/>
    <property type="match status" value="1"/>
</dbReference>
<proteinExistence type="predicted"/>
<organism evidence="2 3">
    <name type="scientific">Miscanthus lutarioriparius</name>
    <dbReference type="NCBI Taxonomy" id="422564"/>
    <lineage>
        <taxon>Eukaryota</taxon>
        <taxon>Viridiplantae</taxon>
        <taxon>Streptophyta</taxon>
        <taxon>Embryophyta</taxon>
        <taxon>Tracheophyta</taxon>
        <taxon>Spermatophyta</taxon>
        <taxon>Magnoliopsida</taxon>
        <taxon>Liliopsida</taxon>
        <taxon>Poales</taxon>
        <taxon>Poaceae</taxon>
        <taxon>PACMAD clade</taxon>
        <taxon>Panicoideae</taxon>
        <taxon>Andropogonodae</taxon>
        <taxon>Andropogoneae</taxon>
        <taxon>Saccharinae</taxon>
        <taxon>Miscanthus</taxon>
    </lineage>
</organism>
<dbReference type="Pfam" id="PF00928">
    <property type="entry name" value="Adap_comp_sub"/>
    <property type="match status" value="1"/>
</dbReference>
<dbReference type="AlphaFoldDB" id="A0A811PY94"/>
<dbReference type="PANTHER" id="PTHR10529">
    <property type="entry name" value="AP COMPLEX SUBUNIT MU"/>
    <property type="match status" value="1"/>
</dbReference>
<dbReference type="InterPro" id="IPR036168">
    <property type="entry name" value="AP2_Mu_C_sf"/>
</dbReference>
<evidence type="ECO:0000313" key="3">
    <source>
        <dbReference type="Proteomes" id="UP000604825"/>
    </source>
</evidence>
<keyword evidence="3" id="KW-1185">Reference proteome</keyword>
<dbReference type="InterPro" id="IPR050431">
    <property type="entry name" value="Adaptor_comp_med_subunit"/>
</dbReference>
<sequence>MDNGFPLKTEPNILKEMIATPNIVNKMLNVVTGKSSTLDSKLPDAAAAFVPWRTTIVKDASNEVYVNIVEELDACVNREGVLVKCEAYGEVQVNCSLPGVPELTMSFANPTIINDVTFHPVFDSGLGNQIRVKKLKKTPIYVKLQLTSDSGNCRVSVMVGIRNDPGKPIDSITVQFQLPPLIVSADLTANYGTVDILADKVKFKIMGVALSGLQIDKLDVKNTPNAPYKGFRAQTQAGKYELRSKTSCIWVILSCSAPITAFEGRYHCSFYPVLGPLLHLKGGAIVQVNRCPVPVPVPESDSTVWCESNRILRL</sequence>
<dbReference type="InterPro" id="IPR028565">
    <property type="entry name" value="MHD"/>
</dbReference>
<dbReference type="SUPFAM" id="SSF49447">
    <property type="entry name" value="Second domain of Mu2 adaptin subunit (ap50) of ap2 adaptor"/>
    <property type="match status" value="1"/>
</dbReference>
<gene>
    <name evidence="2" type="ORF">NCGR_LOCUS32457</name>
</gene>
<comment type="caution">
    <text evidence="2">The sequence shown here is derived from an EMBL/GenBank/DDBJ whole genome shotgun (WGS) entry which is preliminary data.</text>
</comment>
<dbReference type="OrthoDB" id="870at2759"/>